<evidence type="ECO:0000313" key="2">
    <source>
        <dbReference type="EMBL" id="CAH3158715.1"/>
    </source>
</evidence>
<keyword evidence="1" id="KW-0732">Signal</keyword>
<evidence type="ECO:0000256" key="1">
    <source>
        <dbReference type="SAM" id="SignalP"/>
    </source>
</evidence>
<accession>A0ABN8Q8F6</accession>
<dbReference type="PROSITE" id="PS51257">
    <property type="entry name" value="PROKAR_LIPOPROTEIN"/>
    <property type="match status" value="1"/>
</dbReference>
<feature type="chain" id="PRO_5045863054" evidence="1">
    <location>
        <begin position="23"/>
        <end position="688"/>
    </location>
</feature>
<dbReference type="Proteomes" id="UP001159427">
    <property type="component" value="Unassembled WGS sequence"/>
</dbReference>
<sequence length="688" mass="79956">MGSTVRNHLFLCLVFFIGSCNRKTYLTAEGAMVEKPSCFFPSFLQESCSQPSKICRHWLQVRRLENEGNNAFYGNVNTERSGELSWIFKGGKVQIVALKSSPSWIYPQEFRCWEKRAPHVFIILSKKATNKNDTRVRYSCIKFRKRGRNVVEYQQSRWRENSSGLTCNSRSLITNVNPLILSNMQELPSCPAELNGGFQIMQLYNGKTDERCFFNNDNDTAIFESDCLGMEGVIVQLPLQRNCSLRSKKSEIGLDWLRFLCYSAPWKDNQFTYFIVKRQKFGRKVSHDSKESVFLCARFQRADAKGKNREIQVEFFDQPTCWRNLSAASIFLRIQIRKRMTFDQSTRDPSELNKTQCTFPKNLQGIWSEKSQQNKLRMMVINETMVDISPYGRFHCKDRYFFQHQAPYKCSSVVTEKWPGTGRARFHLNDYLLLSNFSNGCRSRITRFGVTEAIGNDVLIYRLSQSVPVERKVKNSDVYFKYHILKQFCSSWLPYIKDPYPIWGRNIEKIAMKNPTRIKRPCLLPALGKGIYHFKSMYADQDECSGPSSRLQFGCESSLTFKVRYDPSCRKPNLSLTCVGKILKIGEFSLVQDLKSKITSCVFFDKEKNHLFRLNSTQCSDLEWGKRPWEERNFAEKFVLQYYGKCPFTAASDSPVTRMRNGSHDCRTFLATIVSTCFLTKYILSHLI</sequence>
<name>A0ABN8Q8F6_9CNID</name>
<protein>
    <submittedName>
        <fullName evidence="2">Uncharacterized protein</fullName>
    </submittedName>
</protein>
<organism evidence="2 3">
    <name type="scientific">Porites evermanni</name>
    <dbReference type="NCBI Taxonomy" id="104178"/>
    <lineage>
        <taxon>Eukaryota</taxon>
        <taxon>Metazoa</taxon>
        <taxon>Cnidaria</taxon>
        <taxon>Anthozoa</taxon>
        <taxon>Hexacorallia</taxon>
        <taxon>Scleractinia</taxon>
        <taxon>Fungiina</taxon>
        <taxon>Poritidae</taxon>
        <taxon>Porites</taxon>
    </lineage>
</organism>
<gene>
    <name evidence="2" type="ORF">PEVE_00002946</name>
</gene>
<comment type="caution">
    <text evidence="2">The sequence shown here is derived from an EMBL/GenBank/DDBJ whole genome shotgun (WGS) entry which is preliminary data.</text>
</comment>
<evidence type="ECO:0000313" key="3">
    <source>
        <dbReference type="Proteomes" id="UP001159427"/>
    </source>
</evidence>
<reference evidence="2 3" key="1">
    <citation type="submission" date="2022-05" db="EMBL/GenBank/DDBJ databases">
        <authorList>
            <consortium name="Genoscope - CEA"/>
            <person name="William W."/>
        </authorList>
    </citation>
    <scope>NUCLEOTIDE SEQUENCE [LARGE SCALE GENOMIC DNA]</scope>
</reference>
<proteinExistence type="predicted"/>
<keyword evidence="3" id="KW-1185">Reference proteome</keyword>
<feature type="signal peptide" evidence="1">
    <location>
        <begin position="1"/>
        <end position="22"/>
    </location>
</feature>
<dbReference type="EMBL" id="CALNXI010001175">
    <property type="protein sequence ID" value="CAH3158715.1"/>
    <property type="molecule type" value="Genomic_DNA"/>
</dbReference>